<evidence type="ECO:0000313" key="2">
    <source>
        <dbReference type="EMBL" id="QUN05554.1"/>
    </source>
</evidence>
<accession>A0ABX7YTA1</accession>
<organism evidence="2 3">
    <name type="scientific">Shewanella yunxiaonensis</name>
    <dbReference type="NCBI Taxonomy" id="2829809"/>
    <lineage>
        <taxon>Bacteria</taxon>
        <taxon>Pseudomonadati</taxon>
        <taxon>Pseudomonadota</taxon>
        <taxon>Gammaproteobacteria</taxon>
        <taxon>Alteromonadales</taxon>
        <taxon>Shewanellaceae</taxon>
        <taxon>Shewanella</taxon>
    </lineage>
</organism>
<reference evidence="2 3" key="1">
    <citation type="submission" date="2021-04" db="EMBL/GenBank/DDBJ databases">
        <title>Novel species identification of genus Shewanella.</title>
        <authorList>
            <person name="Liu G."/>
        </authorList>
    </citation>
    <scope>NUCLEOTIDE SEQUENCE [LARGE SCALE GENOMIC DNA]</scope>
    <source>
        <strain evidence="2 3">FJAT-54481</strain>
    </source>
</reference>
<dbReference type="EMBL" id="CP073587">
    <property type="protein sequence ID" value="QUN05554.1"/>
    <property type="molecule type" value="Genomic_DNA"/>
</dbReference>
<protein>
    <submittedName>
        <fullName evidence="2">Uncharacterized protein</fullName>
    </submittedName>
</protein>
<feature type="signal peptide" evidence="1">
    <location>
        <begin position="1"/>
        <end position="20"/>
    </location>
</feature>
<proteinExistence type="predicted"/>
<dbReference type="Proteomes" id="UP000679575">
    <property type="component" value="Chromosome"/>
</dbReference>
<evidence type="ECO:0000313" key="3">
    <source>
        <dbReference type="Proteomes" id="UP000679575"/>
    </source>
</evidence>
<keyword evidence="1" id="KW-0732">Signal</keyword>
<evidence type="ECO:0000256" key="1">
    <source>
        <dbReference type="SAM" id="SignalP"/>
    </source>
</evidence>
<feature type="chain" id="PRO_5045894862" evidence="1">
    <location>
        <begin position="21"/>
        <end position="140"/>
    </location>
</feature>
<sequence length="140" mass="16066">MKKLLTTLVLSALLTGWAYAANDTMAGQGMQNGMMMGPMSNEQMQDMHKQMGNMQSMMTDIKAEKDPKKRSQMLMQHMAAMQHGMQMMMGSTGGDQSQHQGMNGMDMGQRMNMMEQRMSIMQMMMEQMMEHDEQMQHHDQ</sequence>
<gene>
    <name evidence="2" type="ORF">KDN34_15395</name>
</gene>
<keyword evidence="3" id="KW-1185">Reference proteome</keyword>
<dbReference type="RefSeq" id="WP_212594584.1">
    <property type="nucleotide sequence ID" value="NZ_CP073587.1"/>
</dbReference>
<name>A0ABX7YTA1_9GAMM</name>